<keyword evidence="3" id="KW-0813">Transport</keyword>
<dbReference type="AlphaFoldDB" id="A0A3L8PLX0"/>
<keyword evidence="7 8" id="KW-0472">Membrane</keyword>
<sequence length="85" mass="8628">MTGIDIAVVVVAVAIVLAVVRIVLGPTPADRAVAADLLSFGIIAEIALIGTRAGSIGTYDLVLVATLVAFLSAVSLARVMGRGRR</sequence>
<dbReference type="Proteomes" id="UP000282515">
    <property type="component" value="Unassembled WGS sequence"/>
</dbReference>
<comment type="subcellular location">
    <subcellularLocation>
        <location evidence="1">Cell membrane</location>
        <topology evidence="1">Multi-pass membrane protein</topology>
    </subcellularLocation>
</comment>
<dbReference type="EMBL" id="RDBF01000004">
    <property type="protein sequence ID" value="RLV56260.1"/>
    <property type="molecule type" value="Genomic_DNA"/>
</dbReference>
<evidence type="ECO:0000313" key="9">
    <source>
        <dbReference type="EMBL" id="RLV56260.1"/>
    </source>
</evidence>
<evidence type="ECO:0000256" key="3">
    <source>
        <dbReference type="ARBA" id="ARBA00022448"/>
    </source>
</evidence>
<keyword evidence="4" id="KW-1003">Cell membrane</keyword>
<dbReference type="PANTHER" id="PTHR34702:SF1">
    <property type="entry name" value="NA(+)_H(+) ANTIPORTER SUBUNIT F"/>
    <property type="match status" value="1"/>
</dbReference>
<organism evidence="9 10">
    <name type="scientific">Aeromicrobium phragmitis</name>
    <dbReference type="NCBI Taxonomy" id="2478914"/>
    <lineage>
        <taxon>Bacteria</taxon>
        <taxon>Bacillati</taxon>
        <taxon>Actinomycetota</taxon>
        <taxon>Actinomycetes</taxon>
        <taxon>Propionibacteriales</taxon>
        <taxon>Nocardioidaceae</taxon>
        <taxon>Aeromicrobium</taxon>
    </lineage>
</organism>
<accession>A0A3L8PLX0</accession>
<dbReference type="GO" id="GO:0005886">
    <property type="term" value="C:plasma membrane"/>
    <property type="evidence" value="ECO:0007669"/>
    <property type="project" value="UniProtKB-SubCell"/>
</dbReference>
<protein>
    <submittedName>
        <fullName evidence="9">Pesticidal protein Cry26Aa</fullName>
    </submittedName>
</protein>
<name>A0A3L8PLX0_9ACTN</name>
<evidence type="ECO:0000256" key="6">
    <source>
        <dbReference type="ARBA" id="ARBA00022989"/>
    </source>
</evidence>
<proteinExistence type="inferred from homology"/>
<evidence type="ECO:0000256" key="7">
    <source>
        <dbReference type="ARBA" id="ARBA00023136"/>
    </source>
</evidence>
<dbReference type="Pfam" id="PF04066">
    <property type="entry name" value="MrpF_PhaF"/>
    <property type="match status" value="1"/>
</dbReference>
<dbReference type="OrthoDB" id="3402829at2"/>
<comment type="caution">
    <text evidence="9">The sequence shown here is derived from an EMBL/GenBank/DDBJ whole genome shotgun (WGS) entry which is preliminary data.</text>
</comment>
<keyword evidence="10" id="KW-1185">Reference proteome</keyword>
<dbReference type="InterPro" id="IPR007208">
    <property type="entry name" value="MrpF/PhaF-like"/>
</dbReference>
<evidence type="ECO:0000256" key="8">
    <source>
        <dbReference type="SAM" id="Phobius"/>
    </source>
</evidence>
<feature type="transmembrane region" description="Helical" evidence="8">
    <location>
        <begin position="6"/>
        <end position="24"/>
    </location>
</feature>
<evidence type="ECO:0000313" key="10">
    <source>
        <dbReference type="Proteomes" id="UP000282515"/>
    </source>
</evidence>
<evidence type="ECO:0000256" key="2">
    <source>
        <dbReference type="ARBA" id="ARBA00009212"/>
    </source>
</evidence>
<evidence type="ECO:0000256" key="5">
    <source>
        <dbReference type="ARBA" id="ARBA00022692"/>
    </source>
</evidence>
<dbReference type="RefSeq" id="WP_121793919.1">
    <property type="nucleotide sequence ID" value="NZ_RDBF01000004.1"/>
</dbReference>
<evidence type="ECO:0000256" key="1">
    <source>
        <dbReference type="ARBA" id="ARBA00004651"/>
    </source>
</evidence>
<feature type="transmembrane region" description="Helical" evidence="8">
    <location>
        <begin position="31"/>
        <end position="49"/>
    </location>
</feature>
<comment type="similarity">
    <text evidence="2">Belongs to the CPA3 antiporters (TC 2.A.63) subunit F family.</text>
</comment>
<dbReference type="GO" id="GO:0015385">
    <property type="term" value="F:sodium:proton antiporter activity"/>
    <property type="evidence" value="ECO:0007669"/>
    <property type="project" value="TreeGrafter"/>
</dbReference>
<dbReference type="PANTHER" id="PTHR34702">
    <property type="entry name" value="NA(+)/H(+) ANTIPORTER SUBUNIT F1"/>
    <property type="match status" value="1"/>
</dbReference>
<reference evidence="9 10" key="1">
    <citation type="submission" date="2018-10" db="EMBL/GenBank/DDBJ databases">
        <title>Aeromicrobium sp. 9W16Y-2 whole genome shotgun sequence.</title>
        <authorList>
            <person name="Li F."/>
        </authorList>
    </citation>
    <scope>NUCLEOTIDE SEQUENCE [LARGE SCALE GENOMIC DNA]</scope>
    <source>
        <strain evidence="9 10">9W16Y-2</strain>
    </source>
</reference>
<keyword evidence="6 8" id="KW-1133">Transmembrane helix</keyword>
<evidence type="ECO:0000256" key="4">
    <source>
        <dbReference type="ARBA" id="ARBA00022475"/>
    </source>
</evidence>
<gene>
    <name evidence="9" type="ORF">D9V41_07470</name>
</gene>
<feature type="transmembrane region" description="Helical" evidence="8">
    <location>
        <begin position="61"/>
        <end position="81"/>
    </location>
</feature>
<keyword evidence="5 8" id="KW-0812">Transmembrane</keyword>